<gene>
    <name evidence="2" type="ORF">P8192_00730</name>
</gene>
<protein>
    <submittedName>
        <fullName evidence="2">ImmA/IrrE family metallo-endopeptidase</fullName>
    </submittedName>
</protein>
<proteinExistence type="predicted"/>
<organism evidence="2 3">
    <name type="scientific">Citricoccus muralis</name>
    <dbReference type="NCBI Taxonomy" id="169134"/>
    <lineage>
        <taxon>Bacteria</taxon>
        <taxon>Bacillati</taxon>
        <taxon>Actinomycetota</taxon>
        <taxon>Actinomycetes</taxon>
        <taxon>Micrococcales</taxon>
        <taxon>Micrococcaceae</taxon>
        <taxon>Citricoccus</taxon>
    </lineage>
</organism>
<dbReference type="PANTHER" id="PTHR43236">
    <property type="entry name" value="ANTITOXIN HIGA1"/>
    <property type="match status" value="1"/>
</dbReference>
<dbReference type="InterPro" id="IPR052345">
    <property type="entry name" value="Rad_response_metalloprotease"/>
</dbReference>
<accession>A0ABY8H6C2</accession>
<feature type="domain" description="IrrE N-terminal-like" evidence="1">
    <location>
        <begin position="42"/>
        <end position="140"/>
    </location>
</feature>
<evidence type="ECO:0000259" key="1">
    <source>
        <dbReference type="Pfam" id="PF06114"/>
    </source>
</evidence>
<dbReference type="Proteomes" id="UP001219037">
    <property type="component" value="Chromosome"/>
</dbReference>
<dbReference type="RefSeq" id="WP_278157783.1">
    <property type="nucleotide sequence ID" value="NZ_CP121252.1"/>
</dbReference>
<dbReference type="Pfam" id="PF06114">
    <property type="entry name" value="Peptidase_M78"/>
    <property type="match status" value="1"/>
</dbReference>
<evidence type="ECO:0000313" key="3">
    <source>
        <dbReference type="Proteomes" id="UP001219037"/>
    </source>
</evidence>
<dbReference type="Gene3D" id="1.10.10.2910">
    <property type="match status" value="1"/>
</dbReference>
<dbReference type="PANTHER" id="PTHR43236:SF2">
    <property type="entry name" value="BLL0069 PROTEIN"/>
    <property type="match status" value="1"/>
</dbReference>
<evidence type="ECO:0000313" key="2">
    <source>
        <dbReference type="EMBL" id="WFP16685.1"/>
    </source>
</evidence>
<sequence length="261" mass="28736">MAEQFREEHRLGVQPLGDLVALIEQSTGHDVAVLDAEPDEHGLTMRDPVRDRVFIGVARTPHPMRQRSTLAHELAHLIFGDRAQDLAERSPAEKRADAFARHLLVPQEGLREFLGVVAKATESTLSDVVQRFLVSPAIAAIAMRDASYISPDTVSEWKDLYTPELATRFGWQDQYRSLQEDSQRLRAPQSLVARANAGYAAGVVSAQTIASLRGVSEEQVVKELYEVGLAPRSPAEADFEVEDLPTVTVDLTGLEDDGEDA</sequence>
<dbReference type="EMBL" id="CP121252">
    <property type="protein sequence ID" value="WFP16685.1"/>
    <property type="molecule type" value="Genomic_DNA"/>
</dbReference>
<keyword evidence="3" id="KW-1185">Reference proteome</keyword>
<reference evidence="2 3" key="1">
    <citation type="submission" date="2023-04" db="EMBL/GenBank/DDBJ databases">
        <title>Funneling lignin-derived compounds into biodiesel using alkali-halophilic Citricoccus sp. P2.</title>
        <authorList>
            <person name="Luo C.-B."/>
        </authorList>
    </citation>
    <scope>NUCLEOTIDE SEQUENCE [LARGE SCALE GENOMIC DNA]</scope>
    <source>
        <strain evidence="2 3">P2</strain>
    </source>
</reference>
<dbReference type="InterPro" id="IPR010359">
    <property type="entry name" value="IrrE_HExxH"/>
</dbReference>
<name>A0ABY8H6C2_9MICC</name>